<dbReference type="GeneID" id="57365779"/>
<evidence type="ECO:0000313" key="2">
    <source>
        <dbReference type="Proteomes" id="UP001280897"/>
    </source>
</evidence>
<evidence type="ECO:0000313" key="1">
    <source>
        <dbReference type="EMBL" id="MDV2620283.1"/>
    </source>
</evidence>
<gene>
    <name evidence="1" type="ORF">R0G89_00840</name>
</gene>
<dbReference type="EMBL" id="JAWJAV010000001">
    <property type="protein sequence ID" value="MDV2620283.1"/>
    <property type="molecule type" value="Genomic_DNA"/>
</dbReference>
<organism evidence="1 2">
    <name type="scientific">Pediococcus acidilactici</name>
    <dbReference type="NCBI Taxonomy" id="1254"/>
    <lineage>
        <taxon>Bacteria</taxon>
        <taxon>Bacillati</taxon>
        <taxon>Bacillota</taxon>
        <taxon>Bacilli</taxon>
        <taxon>Lactobacillales</taxon>
        <taxon>Lactobacillaceae</taxon>
        <taxon>Pediococcus</taxon>
        <taxon>Pediococcus acidilactici group</taxon>
    </lineage>
</organism>
<protein>
    <submittedName>
        <fullName evidence="1">Uncharacterized protein</fullName>
    </submittedName>
</protein>
<name>A0AAW8YER6_PEDAC</name>
<dbReference type="Proteomes" id="UP001280897">
    <property type="component" value="Unassembled WGS sequence"/>
</dbReference>
<dbReference type="RefSeq" id="WP_036685013.1">
    <property type="nucleotide sequence ID" value="NZ_CP050079.1"/>
</dbReference>
<accession>A0AAW8YER6</accession>
<proteinExistence type="predicted"/>
<comment type="caution">
    <text evidence="1">The sequence shown here is derived from an EMBL/GenBank/DDBJ whole genome shotgun (WGS) entry which is preliminary data.</text>
</comment>
<reference evidence="1" key="1">
    <citation type="journal article" date="2023" name="PeerJ">
        <title>Selection and evaluation of lactic acid bacteria from chicken feces in Thailand as potential probiotics.</title>
        <authorList>
            <person name="Khurajog B."/>
            <person name="Disastra Y."/>
            <person name="Lawwyne L.D."/>
            <person name="Sirichokchatchawan W."/>
            <person name="Niyomtham W."/>
            <person name="Yindee J."/>
            <person name="Hampson D.J."/>
            <person name="Prapasarakul N."/>
        </authorList>
    </citation>
    <scope>NUCLEOTIDE SEQUENCE</scope>
    <source>
        <strain evidence="1">BF9</strain>
    </source>
</reference>
<sequence length="71" mass="8150">MTITKAKQLHSQLGMQQCYELCNDWLDEQDILFAIKNKIIHELTFQAICKDVIPAWAVKQKINSMPTAMIG</sequence>
<reference evidence="1" key="2">
    <citation type="submission" date="2023-10" db="EMBL/GenBank/DDBJ databases">
        <authorList>
            <person name="Khurajog B."/>
        </authorList>
    </citation>
    <scope>NUCLEOTIDE SEQUENCE</scope>
    <source>
        <strain evidence="1">BF9</strain>
    </source>
</reference>
<dbReference type="AlphaFoldDB" id="A0AAW8YER6"/>